<dbReference type="HOGENOM" id="CLU_018354_1_2_1"/>
<evidence type="ECO:0000259" key="5">
    <source>
        <dbReference type="PROSITE" id="PS51387"/>
    </source>
</evidence>
<dbReference type="PANTHER" id="PTHR42973">
    <property type="entry name" value="BINDING OXIDOREDUCTASE, PUTATIVE (AFU_ORTHOLOGUE AFUA_1G17690)-RELATED"/>
    <property type="match status" value="1"/>
</dbReference>
<dbReference type="GO" id="GO:0071949">
    <property type="term" value="F:FAD binding"/>
    <property type="evidence" value="ECO:0007669"/>
    <property type="project" value="InterPro"/>
</dbReference>
<dbReference type="InterPro" id="IPR016169">
    <property type="entry name" value="FAD-bd_PCMH_sub2"/>
</dbReference>
<dbReference type="OMA" id="STNCWLQ"/>
<evidence type="ECO:0000256" key="4">
    <source>
        <dbReference type="ARBA" id="ARBA00023002"/>
    </source>
</evidence>
<keyword evidence="4" id="KW-0560">Oxidoreductase</keyword>
<dbReference type="SUPFAM" id="SSF56176">
    <property type="entry name" value="FAD-binding/transporter-associated domain-like"/>
    <property type="match status" value="1"/>
</dbReference>
<dbReference type="eggNOG" id="KOG1231">
    <property type="taxonomic scope" value="Eukaryota"/>
</dbReference>
<sequence>MDSDFDSFAASLGLSQPNRQTLQQTLQEQCSDPAAQPLHAACTVAKLAIGPDKVDQRPLNQTLVAENWSQVCVAEPYCIFQPESADDVSKAIRIIKFCNIKFAIRSGGHSPNPGWSSIGQDGILLDLGRMNAIQLSADKTVASVGPGGRWGDVVSTLGAQGVSIAAGRIPIVGVSGLMLGGGLSFFTNEFGTAADNVKNFEVVLADGNITNANLGQNKDLFWALKGGGPNFGIVTRFDLYTIPVGVIWYKVTVHPLEQAFEIFDAFVQWQNEWSSDIKSTAIIGVTLDSISLGLVYSAPLQKRPEVFAMFDNIEPLVTAVPPTNGTPSSLTAISGSAVISDSPRHEYRAVSSRPNAQLYKDVYVFWREKALSVREATGANQTFNIQPILGGTVAERGDARGGNPMGIPRETHQWWTSIIDWKDAKDDDLVRSVSIDTTLYWEQLGKERNLWLPYLFMNDAARDQNPLASYGTTNLARLREIAAEYDRDQLFQKQQSGGFLLSRA</sequence>
<keyword evidence="3" id="KW-0274">FAD</keyword>
<accession>M7SX90</accession>
<dbReference type="PANTHER" id="PTHR42973:SF54">
    <property type="entry name" value="FAD-BINDING PCMH-TYPE DOMAIN-CONTAINING PROTEIN"/>
    <property type="match status" value="1"/>
</dbReference>
<dbReference type="InterPro" id="IPR036318">
    <property type="entry name" value="FAD-bd_PCMH-like_sf"/>
</dbReference>
<dbReference type="PROSITE" id="PS51387">
    <property type="entry name" value="FAD_PCMH"/>
    <property type="match status" value="1"/>
</dbReference>
<evidence type="ECO:0000256" key="2">
    <source>
        <dbReference type="ARBA" id="ARBA00022630"/>
    </source>
</evidence>
<dbReference type="GO" id="GO:0016491">
    <property type="term" value="F:oxidoreductase activity"/>
    <property type="evidence" value="ECO:0007669"/>
    <property type="project" value="UniProtKB-KW"/>
</dbReference>
<gene>
    <name evidence="6" type="ORF">UCREL1_3809</name>
</gene>
<dbReference type="Pfam" id="PF01565">
    <property type="entry name" value="FAD_binding_4"/>
    <property type="match status" value="1"/>
</dbReference>
<dbReference type="EMBL" id="KB706127">
    <property type="protein sequence ID" value="EMR69148.1"/>
    <property type="molecule type" value="Genomic_DNA"/>
</dbReference>
<dbReference type="STRING" id="1287681.M7SX90"/>
<evidence type="ECO:0000256" key="3">
    <source>
        <dbReference type="ARBA" id="ARBA00022827"/>
    </source>
</evidence>
<evidence type="ECO:0000313" key="6">
    <source>
        <dbReference type="EMBL" id="EMR69148.1"/>
    </source>
</evidence>
<name>M7SX90_EUTLA</name>
<organism evidence="6 7">
    <name type="scientific">Eutypa lata (strain UCR-EL1)</name>
    <name type="common">Grapevine dieback disease fungus</name>
    <name type="synonym">Eutypa armeniacae</name>
    <dbReference type="NCBI Taxonomy" id="1287681"/>
    <lineage>
        <taxon>Eukaryota</taxon>
        <taxon>Fungi</taxon>
        <taxon>Dikarya</taxon>
        <taxon>Ascomycota</taxon>
        <taxon>Pezizomycotina</taxon>
        <taxon>Sordariomycetes</taxon>
        <taxon>Xylariomycetidae</taxon>
        <taxon>Xylariales</taxon>
        <taxon>Diatrypaceae</taxon>
        <taxon>Eutypa</taxon>
    </lineage>
</organism>
<keyword evidence="7" id="KW-1185">Reference proteome</keyword>
<dbReference type="Proteomes" id="UP000012174">
    <property type="component" value="Unassembled WGS sequence"/>
</dbReference>
<evidence type="ECO:0000313" key="7">
    <source>
        <dbReference type="Proteomes" id="UP000012174"/>
    </source>
</evidence>
<dbReference type="Gene3D" id="3.30.465.10">
    <property type="match status" value="1"/>
</dbReference>
<comment type="similarity">
    <text evidence="1">Belongs to the oxygen-dependent FAD-linked oxidoreductase family.</text>
</comment>
<evidence type="ECO:0000256" key="1">
    <source>
        <dbReference type="ARBA" id="ARBA00005466"/>
    </source>
</evidence>
<dbReference type="KEGG" id="ela:UCREL1_3809"/>
<dbReference type="AlphaFoldDB" id="M7SX90"/>
<feature type="domain" description="FAD-binding PCMH-type" evidence="5">
    <location>
        <begin position="72"/>
        <end position="244"/>
    </location>
</feature>
<keyword evidence="2" id="KW-0285">Flavoprotein</keyword>
<reference evidence="7" key="1">
    <citation type="journal article" date="2013" name="Genome Announc.">
        <title>Draft genome sequence of the grapevine dieback fungus Eutypa lata UCR-EL1.</title>
        <authorList>
            <person name="Blanco-Ulate B."/>
            <person name="Rolshausen P.E."/>
            <person name="Cantu D."/>
        </authorList>
    </citation>
    <scope>NUCLEOTIDE SEQUENCE [LARGE SCALE GENOMIC DNA]</scope>
    <source>
        <strain evidence="7">UCR-EL1</strain>
    </source>
</reference>
<dbReference type="InterPro" id="IPR050416">
    <property type="entry name" value="FAD-linked_Oxidoreductase"/>
</dbReference>
<proteinExistence type="inferred from homology"/>
<dbReference type="Gene3D" id="3.40.462.20">
    <property type="match status" value="1"/>
</dbReference>
<dbReference type="InterPro" id="IPR016166">
    <property type="entry name" value="FAD-bd_PCMH"/>
</dbReference>
<dbReference type="OrthoDB" id="2151789at2759"/>
<dbReference type="InterPro" id="IPR006094">
    <property type="entry name" value="Oxid_FAD_bind_N"/>
</dbReference>
<protein>
    <submittedName>
        <fullName evidence="6">Putative fad linked oxidase-like protein</fullName>
    </submittedName>
</protein>